<dbReference type="PROSITE" id="PS01218">
    <property type="entry name" value="TATC"/>
    <property type="match status" value="1"/>
</dbReference>
<dbReference type="GO" id="GO:0033281">
    <property type="term" value="C:TAT protein transport complex"/>
    <property type="evidence" value="ECO:0007669"/>
    <property type="project" value="UniProtKB-UniRule"/>
</dbReference>
<feature type="transmembrane region" description="Helical" evidence="5">
    <location>
        <begin position="231"/>
        <end position="249"/>
    </location>
</feature>
<evidence type="ECO:0000313" key="7">
    <source>
        <dbReference type="Proteomes" id="UP000231658"/>
    </source>
</evidence>
<feature type="transmembrane region" description="Helical" evidence="5">
    <location>
        <begin position="81"/>
        <end position="102"/>
    </location>
</feature>
<evidence type="ECO:0000256" key="2">
    <source>
        <dbReference type="ARBA" id="ARBA00022692"/>
    </source>
</evidence>
<organism evidence="6 7">
    <name type="scientific">Candidatus Terasakiella magnetica</name>
    <dbReference type="NCBI Taxonomy" id="1867952"/>
    <lineage>
        <taxon>Bacteria</taxon>
        <taxon>Pseudomonadati</taxon>
        <taxon>Pseudomonadota</taxon>
        <taxon>Alphaproteobacteria</taxon>
        <taxon>Rhodospirillales</taxon>
        <taxon>Terasakiellaceae</taxon>
        <taxon>Terasakiella</taxon>
    </lineage>
</organism>
<keyword evidence="2 5" id="KW-0812">Transmembrane</keyword>
<protein>
    <recommendedName>
        <fullName evidence="5">Sec-independent protein translocase protein TatC</fullName>
    </recommendedName>
</protein>
<dbReference type="NCBIfam" id="TIGR00945">
    <property type="entry name" value="tatC"/>
    <property type="match status" value="1"/>
</dbReference>
<feature type="transmembrane region" description="Helical" evidence="5">
    <location>
        <begin position="208"/>
        <end position="225"/>
    </location>
</feature>
<dbReference type="PANTHER" id="PTHR30371">
    <property type="entry name" value="SEC-INDEPENDENT PROTEIN TRANSLOCASE PROTEIN TATC"/>
    <property type="match status" value="1"/>
</dbReference>
<dbReference type="RefSeq" id="WP_338031264.1">
    <property type="nucleotide sequence ID" value="NZ_FLYE01000001.1"/>
</dbReference>
<comment type="function">
    <text evidence="5">Part of the twin-arginine translocation (Tat) system that transports large folded proteins containing a characteristic twin-arginine motif in their signal peptide across membranes. Together with TatB, TatC is part of a receptor directly interacting with Tat signal peptides.</text>
</comment>
<keyword evidence="3 5" id="KW-1133">Transmembrane helix</keyword>
<dbReference type="Proteomes" id="UP000231658">
    <property type="component" value="Unassembled WGS sequence"/>
</dbReference>
<dbReference type="GO" id="GO:0043953">
    <property type="term" value="P:protein transport by the Tat complex"/>
    <property type="evidence" value="ECO:0007669"/>
    <property type="project" value="UniProtKB-UniRule"/>
</dbReference>
<dbReference type="InterPro" id="IPR002033">
    <property type="entry name" value="TatC"/>
</dbReference>
<dbReference type="GO" id="GO:0009977">
    <property type="term" value="F:proton motive force dependent protein transmembrane transporter activity"/>
    <property type="evidence" value="ECO:0007669"/>
    <property type="project" value="TreeGrafter"/>
</dbReference>
<comment type="subcellular location">
    <subcellularLocation>
        <location evidence="5">Cell membrane</location>
        <topology evidence="5">Multi-pass membrane protein</topology>
    </subcellularLocation>
    <subcellularLocation>
        <location evidence="1">Membrane</location>
        <topology evidence="1">Multi-pass membrane protein</topology>
    </subcellularLocation>
</comment>
<feature type="transmembrane region" description="Helical" evidence="5">
    <location>
        <begin position="114"/>
        <end position="136"/>
    </location>
</feature>
<dbReference type="EMBL" id="FLYE01000001">
    <property type="protein sequence ID" value="SCA54925.1"/>
    <property type="molecule type" value="Genomic_DNA"/>
</dbReference>
<evidence type="ECO:0000256" key="4">
    <source>
        <dbReference type="ARBA" id="ARBA00023136"/>
    </source>
</evidence>
<dbReference type="PRINTS" id="PR01840">
    <property type="entry name" value="TATCFAMILY"/>
</dbReference>
<evidence type="ECO:0000256" key="5">
    <source>
        <dbReference type="HAMAP-Rule" id="MF_00902"/>
    </source>
</evidence>
<comment type="subunit">
    <text evidence="5">The Tat system comprises two distinct complexes: a TatABC complex, containing multiple copies of TatA, TatB and TatC subunits, and a separate TatA complex, containing only TatA subunits. Substrates initially bind to the TatABC complex, which probably triggers association of the separate TatA complex to form the active translocon.</text>
</comment>
<keyword evidence="5" id="KW-0813">Transport</keyword>
<comment type="similarity">
    <text evidence="5">Belongs to the TatC family.</text>
</comment>
<dbReference type="AlphaFoldDB" id="A0A1C3RCD3"/>
<feature type="transmembrane region" description="Helical" evidence="5">
    <location>
        <begin position="174"/>
        <end position="196"/>
    </location>
</feature>
<keyword evidence="5" id="KW-0811">Translocation</keyword>
<name>A0A1C3RCD3_9PROT</name>
<dbReference type="STRING" id="1867952.MTBPR1_10172"/>
<reference evidence="6 7" key="1">
    <citation type="submission" date="2016-07" db="EMBL/GenBank/DDBJ databases">
        <authorList>
            <person name="Lefevre C.T."/>
        </authorList>
    </citation>
    <scope>NUCLEOTIDE SEQUENCE [LARGE SCALE GENOMIC DNA]</scope>
    <source>
        <strain evidence="6">PR1</strain>
    </source>
</reference>
<keyword evidence="5" id="KW-0653">Protein transport</keyword>
<evidence type="ECO:0000313" key="6">
    <source>
        <dbReference type="EMBL" id="SCA54925.1"/>
    </source>
</evidence>
<keyword evidence="7" id="KW-1185">Reference proteome</keyword>
<keyword evidence="4 5" id="KW-0472">Membrane</keyword>
<dbReference type="GO" id="GO:0065002">
    <property type="term" value="P:intracellular protein transmembrane transport"/>
    <property type="evidence" value="ECO:0007669"/>
    <property type="project" value="TreeGrafter"/>
</dbReference>
<proteinExistence type="inferred from homology"/>
<gene>
    <name evidence="5 6" type="primary">tatC</name>
    <name evidence="6" type="ORF">MTBPR1_10172</name>
</gene>
<feature type="transmembrane region" description="Helical" evidence="5">
    <location>
        <begin position="24"/>
        <end position="42"/>
    </location>
</feature>
<evidence type="ECO:0000256" key="3">
    <source>
        <dbReference type="ARBA" id="ARBA00022989"/>
    </source>
</evidence>
<sequence length="273" mass="30678">MNDPQTTATTMPLMEHLIELKSRLTIAIAALFIAFLGCYYFAADIYNFLVAPLAQILAELGGNRRMIYTALHEAFFTQLKVSFFAAFLLAFPVIATQFWKFLAPGLYKNEKSALAPYLVLSPILFIMGGALVYYFIMPMAWKFFLSFETMGVDGSLPIQLEAKVNEYLSLVMKLIFAFGISFQLPLVLTLLARIGFATSRGLAAKRKYAVVVTFIFAAFMTPPDIISQVGLAIPILVLYEISIISVRAVEKKRDTIEEDDDEDEFEETDFNMT</sequence>
<keyword evidence="5" id="KW-1003">Cell membrane</keyword>
<accession>A0A1C3RCD3</accession>
<dbReference type="HAMAP" id="MF_00902">
    <property type="entry name" value="TatC"/>
    <property type="match status" value="1"/>
</dbReference>
<dbReference type="PANTHER" id="PTHR30371:SF0">
    <property type="entry name" value="SEC-INDEPENDENT PROTEIN TRANSLOCASE PROTEIN TATC, CHLOROPLASTIC-RELATED"/>
    <property type="match status" value="1"/>
</dbReference>
<evidence type="ECO:0000256" key="1">
    <source>
        <dbReference type="ARBA" id="ARBA00004141"/>
    </source>
</evidence>
<dbReference type="Pfam" id="PF00902">
    <property type="entry name" value="TatC"/>
    <property type="match status" value="1"/>
</dbReference>
<dbReference type="InterPro" id="IPR019820">
    <property type="entry name" value="Sec-indep_translocase_CS"/>
</dbReference>